<dbReference type="AlphaFoldDB" id="A0AAV4R3G5"/>
<protein>
    <submittedName>
        <fullName evidence="2">Uncharacterized protein</fullName>
    </submittedName>
</protein>
<comment type="caution">
    <text evidence="2">The sequence shown here is derived from an EMBL/GenBank/DDBJ whole genome shotgun (WGS) entry which is preliminary data.</text>
</comment>
<proteinExistence type="predicted"/>
<reference evidence="2 3" key="1">
    <citation type="submission" date="2021-06" db="EMBL/GenBank/DDBJ databases">
        <title>Caerostris extrusa draft genome.</title>
        <authorList>
            <person name="Kono N."/>
            <person name="Arakawa K."/>
        </authorList>
    </citation>
    <scope>NUCLEOTIDE SEQUENCE [LARGE SCALE GENOMIC DNA]</scope>
</reference>
<evidence type="ECO:0000313" key="2">
    <source>
        <dbReference type="EMBL" id="GIY16853.1"/>
    </source>
</evidence>
<name>A0AAV4R3G5_CAEEX</name>
<accession>A0AAV4R3G5</accession>
<dbReference type="Proteomes" id="UP001054945">
    <property type="component" value="Unassembled WGS sequence"/>
</dbReference>
<dbReference type="EMBL" id="BPLR01007421">
    <property type="protein sequence ID" value="GIY16853.1"/>
    <property type="molecule type" value="Genomic_DNA"/>
</dbReference>
<evidence type="ECO:0000313" key="3">
    <source>
        <dbReference type="Proteomes" id="UP001054945"/>
    </source>
</evidence>
<evidence type="ECO:0000256" key="1">
    <source>
        <dbReference type="SAM" id="MobiDB-lite"/>
    </source>
</evidence>
<keyword evidence="3" id="KW-1185">Reference proteome</keyword>
<feature type="region of interest" description="Disordered" evidence="1">
    <location>
        <begin position="74"/>
        <end position="94"/>
    </location>
</feature>
<gene>
    <name evidence="2" type="ORF">CEXT_139591</name>
</gene>
<sequence length="187" mass="21477">MGRNTCRNFILVVSMVTLEVSPTKRYSDDETFDSATRLHLELLLEAVKEELSATLLNLRCARYDYRRMALRNREKHDKKTGNRSFKTRGNGGSEFEAPADQTSVIVYVYVAVGCDKIVRLNEVDISQSLPLERSKLSIIPKEMRMQKKISLEKERGRKCCPLSKVIRFDRQAFDIHPSPVIIQPNNS</sequence>
<organism evidence="2 3">
    <name type="scientific">Caerostris extrusa</name>
    <name type="common">Bark spider</name>
    <name type="synonym">Caerostris bankana</name>
    <dbReference type="NCBI Taxonomy" id="172846"/>
    <lineage>
        <taxon>Eukaryota</taxon>
        <taxon>Metazoa</taxon>
        <taxon>Ecdysozoa</taxon>
        <taxon>Arthropoda</taxon>
        <taxon>Chelicerata</taxon>
        <taxon>Arachnida</taxon>
        <taxon>Araneae</taxon>
        <taxon>Araneomorphae</taxon>
        <taxon>Entelegynae</taxon>
        <taxon>Araneoidea</taxon>
        <taxon>Araneidae</taxon>
        <taxon>Caerostris</taxon>
    </lineage>
</organism>